<dbReference type="Gene3D" id="3.20.20.370">
    <property type="entry name" value="Glycoside hydrolase/deacetylase"/>
    <property type="match status" value="1"/>
</dbReference>
<dbReference type="PANTHER" id="PTHR34216">
    <property type="match status" value="1"/>
</dbReference>
<dbReference type="PROSITE" id="PS51677">
    <property type="entry name" value="NODB"/>
    <property type="match status" value="1"/>
</dbReference>
<sequence length="333" mass="35316">MATGMVRSVLAALLFAAAAGCANAEPEAAPPPTAPAPAVPPAPTLDPVQVRANELGLVPVLMYHQFLPAPTGDYDQTLAEFRDELERLYREGYRPVTAAEYISGAIDIPAGTHPVVLTFDDSTASQFAFGADGGPAPNCAVGILEEFRARYPDFRPKATFYVNNEPFGNHPRALTWLAEHGYEVGSHTANHPNLARLDGVGVQREFAENVRAIEAAVPGKPVRTMALPLGIAPADRALAGAGHWAGTSYRFDAVMLVGAEPAPSPYGTVDPTAVPRIRSGKGEVLFDSAYWLDRLAENPALRYTSDGDPARISFPATGGAEPAAAWSTRANPY</sequence>
<evidence type="ECO:0000256" key="3">
    <source>
        <dbReference type="SAM" id="SignalP"/>
    </source>
</evidence>
<name>A0ABS4QP35_9NOCA</name>
<dbReference type="EMBL" id="JAGGMR010000001">
    <property type="protein sequence ID" value="MBP2192890.1"/>
    <property type="molecule type" value="Genomic_DNA"/>
</dbReference>
<dbReference type="PANTHER" id="PTHR34216:SF3">
    <property type="entry name" value="POLY-BETA-1,6-N-ACETYL-D-GLUCOSAMINE N-DEACETYLASE"/>
    <property type="match status" value="1"/>
</dbReference>
<dbReference type="InterPro" id="IPR051398">
    <property type="entry name" value="Polysacch_Deacetylase"/>
</dbReference>
<keyword evidence="2 3" id="KW-0732">Signal</keyword>
<evidence type="ECO:0000259" key="4">
    <source>
        <dbReference type="PROSITE" id="PS51677"/>
    </source>
</evidence>
<feature type="signal peptide" evidence="3">
    <location>
        <begin position="1"/>
        <end position="24"/>
    </location>
</feature>
<dbReference type="Proteomes" id="UP001519325">
    <property type="component" value="Unassembled WGS sequence"/>
</dbReference>
<feature type="chain" id="PRO_5046385846" evidence="3">
    <location>
        <begin position="25"/>
        <end position="333"/>
    </location>
</feature>
<organism evidence="5 6">
    <name type="scientific">Nocardia goodfellowii</name>
    <dbReference type="NCBI Taxonomy" id="882446"/>
    <lineage>
        <taxon>Bacteria</taxon>
        <taxon>Bacillati</taxon>
        <taxon>Actinomycetota</taxon>
        <taxon>Actinomycetes</taxon>
        <taxon>Mycobacteriales</taxon>
        <taxon>Nocardiaceae</taxon>
        <taxon>Nocardia</taxon>
    </lineage>
</organism>
<dbReference type="InterPro" id="IPR011330">
    <property type="entry name" value="Glyco_hydro/deAcase_b/a-brl"/>
</dbReference>
<feature type="domain" description="NodB homology" evidence="4">
    <location>
        <begin position="113"/>
        <end position="333"/>
    </location>
</feature>
<proteinExistence type="predicted"/>
<dbReference type="InterPro" id="IPR002509">
    <property type="entry name" value="NODB_dom"/>
</dbReference>
<comment type="caution">
    <text evidence="5">The sequence shown here is derived from an EMBL/GenBank/DDBJ whole genome shotgun (WGS) entry which is preliminary data.</text>
</comment>
<reference evidence="5 6" key="1">
    <citation type="submission" date="2021-03" db="EMBL/GenBank/DDBJ databases">
        <title>Sequencing the genomes of 1000 actinobacteria strains.</title>
        <authorList>
            <person name="Klenk H.-P."/>
        </authorList>
    </citation>
    <scope>NUCLEOTIDE SEQUENCE [LARGE SCALE GENOMIC DNA]</scope>
    <source>
        <strain evidence="5 6">DSM 45516</strain>
    </source>
</reference>
<keyword evidence="6" id="KW-1185">Reference proteome</keyword>
<comment type="subcellular location">
    <subcellularLocation>
        <location evidence="1">Secreted</location>
    </subcellularLocation>
</comment>
<evidence type="ECO:0000313" key="5">
    <source>
        <dbReference type="EMBL" id="MBP2192890.1"/>
    </source>
</evidence>
<evidence type="ECO:0000313" key="6">
    <source>
        <dbReference type="Proteomes" id="UP001519325"/>
    </source>
</evidence>
<evidence type="ECO:0000256" key="1">
    <source>
        <dbReference type="ARBA" id="ARBA00004613"/>
    </source>
</evidence>
<dbReference type="RefSeq" id="WP_307869786.1">
    <property type="nucleotide sequence ID" value="NZ_JAGGMR010000001.1"/>
</dbReference>
<evidence type="ECO:0000256" key="2">
    <source>
        <dbReference type="ARBA" id="ARBA00022729"/>
    </source>
</evidence>
<dbReference type="SUPFAM" id="SSF88713">
    <property type="entry name" value="Glycoside hydrolase/deacetylase"/>
    <property type="match status" value="1"/>
</dbReference>
<dbReference type="Pfam" id="PF01522">
    <property type="entry name" value="Polysacc_deac_1"/>
    <property type="match status" value="1"/>
</dbReference>
<protein>
    <submittedName>
        <fullName evidence="5">Peptidoglycan/xylan/chitin deacetylase (PgdA/CDA1 family)</fullName>
    </submittedName>
</protein>
<accession>A0ABS4QP35</accession>
<dbReference type="PROSITE" id="PS51257">
    <property type="entry name" value="PROKAR_LIPOPROTEIN"/>
    <property type="match status" value="1"/>
</dbReference>
<gene>
    <name evidence="5" type="ORF">BJ987_005791</name>
</gene>